<reference evidence="3 4" key="1">
    <citation type="submission" date="2020-06" db="EMBL/GenBank/DDBJ databases">
        <title>Rheinheimera sp. nov., a marine bacterium isolated from coastal.</title>
        <authorList>
            <person name="Yu Q."/>
            <person name="Qi Y."/>
            <person name="Pu J."/>
        </authorList>
    </citation>
    <scope>NUCLEOTIDE SEQUENCE [LARGE SCALE GENOMIC DNA]</scope>
    <source>
        <strain evidence="3 4">YQF-2</strain>
    </source>
</reference>
<dbReference type="InterPro" id="IPR006015">
    <property type="entry name" value="Universal_stress_UspA"/>
</dbReference>
<keyword evidence="4" id="KW-1185">Reference proteome</keyword>
<dbReference type="PANTHER" id="PTHR46268:SF25">
    <property type="entry name" value="USPA DOMAIN PROTEIN"/>
    <property type="match status" value="1"/>
</dbReference>
<dbReference type="AlphaFoldDB" id="A0A7Y5EIP4"/>
<proteinExistence type="inferred from homology"/>
<evidence type="ECO:0000313" key="4">
    <source>
        <dbReference type="Proteomes" id="UP000523161"/>
    </source>
</evidence>
<dbReference type="Pfam" id="PF00582">
    <property type="entry name" value="Usp"/>
    <property type="match status" value="2"/>
</dbReference>
<dbReference type="CDD" id="cd00293">
    <property type="entry name" value="USP-like"/>
    <property type="match status" value="2"/>
</dbReference>
<evidence type="ECO:0000313" key="3">
    <source>
        <dbReference type="EMBL" id="NRQ43694.1"/>
    </source>
</evidence>
<dbReference type="Gene3D" id="3.40.50.12370">
    <property type="match status" value="1"/>
</dbReference>
<sequence>MTTKVLACIDASPYAEAVCDYAVWAAKKLGVAMSLLHVLDKAQHTHTPDLSGSIGLGSQELLLQQLAELDEKHSKLALERGRSILDAAKARAEQAGVKAVDERLRHGQLVDTLTELEDETRLLVLGKRGFSSADAHGHMGLHVERVIRSLQKPILLTQQNYKTPQRIMLAYDGSATALKAVQMLAASPLGKGLPVHLVMAGTDDEAARQQMDSAAQLLRSAGFDTKTAIVAGEPDSVLNQYQQEQVIDLMVMGAYGHSRIRQFIVGSTTTAMICKAKCSLLILR</sequence>
<feature type="domain" description="UspA" evidence="2">
    <location>
        <begin position="1"/>
        <end position="156"/>
    </location>
</feature>
<dbReference type="PRINTS" id="PR01438">
    <property type="entry name" value="UNVRSLSTRESS"/>
</dbReference>
<gene>
    <name evidence="3" type="ORF">HRH59_14165</name>
</gene>
<evidence type="ECO:0000256" key="1">
    <source>
        <dbReference type="ARBA" id="ARBA00008791"/>
    </source>
</evidence>
<comment type="similarity">
    <text evidence="1">Belongs to the universal stress protein A family.</text>
</comment>
<organism evidence="3 4">
    <name type="scientific">Rheinheimera lutimaris</name>
    <dbReference type="NCBI Taxonomy" id="2740584"/>
    <lineage>
        <taxon>Bacteria</taxon>
        <taxon>Pseudomonadati</taxon>
        <taxon>Pseudomonadota</taxon>
        <taxon>Gammaproteobacteria</taxon>
        <taxon>Chromatiales</taxon>
        <taxon>Chromatiaceae</taxon>
        <taxon>Rheinheimera</taxon>
    </lineage>
</organism>
<dbReference type="Proteomes" id="UP000523161">
    <property type="component" value="Unassembled WGS sequence"/>
</dbReference>
<dbReference type="SUPFAM" id="SSF52402">
    <property type="entry name" value="Adenine nucleotide alpha hydrolases-like"/>
    <property type="match status" value="2"/>
</dbReference>
<dbReference type="RefSeq" id="WP_173501928.1">
    <property type="nucleotide sequence ID" value="NZ_JABSOD010000015.1"/>
</dbReference>
<comment type="caution">
    <text evidence="3">The sequence shown here is derived from an EMBL/GenBank/DDBJ whole genome shotgun (WGS) entry which is preliminary data.</text>
</comment>
<accession>A0A7Y5EIP4</accession>
<dbReference type="PANTHER" id="PTHR46268">
    <property type="entry name" value="STRESS RESPONSE PROTEIN NHAX"/>
    <property type="match status" value="1"/>
</dbReference>
<evidence type="ECO:0000259" key="2">
    <source>
        <dbReference type="Pfam" id="PF00582"/>
    </source>
</evidence>
<name>A0A7Y5EIP4_9GAMM</name>
<dbReference type="EMBL" id="JABSOD010000015">
    <property type="protein sequence ID" value="NRQ43694.1"/>
    <property type="molecule type" value="Genomic_DNA"/>
</dbReference>
<dbReference type="InterPro" id="IPR006016">
    <property type="entry name" value="UspA"/>
</dbReference>
<feature type="domain" description="UspA" evidence="2">
    <location>
        <begin position="165"/>
        <end position="284"/>
    </location>
</feature>
<protein>
    <submittedName>
        <fullName evidence="3">Universal stress protein</fullName>
    </submittedName>
</protein>